<protein>
    <submittedName>
        <fullName evidence="1">SUKH-3 immunity protein</fullName>
    </submittedName>
</protein>
<name>A0A285LAP3_9NOCA</name>
<keyword evidence="2" id="KW-1185">Reference proteome</keyword>
<evidence type="ECO:0000313" key="1">
    <source>
        <dbReference type="EMBL" id="SNY81107.1"/>
    </source>
</evidence>
<dbReference type="InterPro" id="IPR025850">
    <property type="entry name" value="SUKH-3"/>
</dbReference>
<dbReference type="RefSeq" id="WP_097245136.1">
    <property type="nucleotide sequence ID" value="NZ_OBEG01000002.1"/>
</dbReference>
<dbReference type="EMBL" id="OBEG01000002">
    <property type="protein sequence ID" value="SNY81107.1"/>
    <property type="molecule type" value="Genomic_DNA"/>
</dbReference>
<evidence type="ECO:0000313" key="2">
    <source>
        <dbReference type="Proteomes" id="UP000219565"/>
    </source>
</evidence>
<dbReference type="AlphaFoldDB" id="A0A285LAP3"/>
<reference evidence="1 2" key="1">
    <citation type="submission" date="2017-09" db="EMBL/GenBank/DDBJ databases">
        <authorList>
            <person name="Ehlers B."/>
            <person name="Leendertz F.H."/>
        </authorList>
    </citation>
    <scope>NUCLEOTIDE SEQUENCE [LARGE SCALE GENOMIC DNA]</scope>
    <source>
        <strain evidence="1 2">DSM 45537</strain>
    </source>
</reference>
<dbReference type="OrthoDB" id="4556695at2"/>
<dbReference type="Proteomes" id="UP000219565">
    <property type="component" value="Unassembled WGS sequence"/>
</dbReference>
<accession>A0A285LAP3</accession>
<proteinExistence type="predicted"/>
<dbReference type="Pfam" id="PF14433">
    <property type="entry name" value="SUKH-3"/>
    <property type="match status" value="1"/>
</dbReference>
<gene>
    <name evidence="1" type="ORF">SAMN04244553_2688</name>
</gene>
<organism evidence="1 2">
    <name type="scientific">Nocardia amikacinitolerans</name>
    <dbReference type="NCBI Taxonomy" id="756689"/>
    <lineage>
        <taxon>Bacteria</taxon>
        <taxon>Bacillati</taxon>
        <taxon>Actinomycetota</taxon>
        <taxon>Actinomycetes</taxon>
        <taxon>Mycobacteriales</taxon>
        <taxon>Nocardiaceae</taxon>
        <taxon>Nocardia</taxon>
    </lineage>
</organism>
<sequence>MPEKATEQEVLDRLGESGWFPERDIGTEADYLIKIRVEDSIEQGFPLVPIEPAIRTIHNFGLLRINHPRTDGCALIFDPTARYKGDAEQINKLAQNLGFRLFPVGYEASEYGILLADESDRYFQLHHTGAYYMGENVMDMLSRFMGTIQEPDAEDFYIQEGND</sequence>